<reference evidence="9 10" key="1">
    <citation type="journal article" date="2013" name="Genome Announc.">
        <title>Genome of the haloarchaeon Natronomonas moolapensis, a neutrophilic member of a previously haloalkaliphilic genus.</title>
        <authorList>
            <person name="Dyall-Smith M.L."/>
            <person name="Pfeiffer F."/>
            <person name="Oberwinkler T."/>
            <person name="Klee K."/>
            <person name="Rampp M."/>
            <person name="Palm P."/>
            <person name="Gross K."/>
            <person name="Schuster S.C."/>
            <person name="Oesterhelt D."/>
        </authorList>
    </citation>
    <scope>NUCLEOTIDE SEQUENCE [LARGE SCALE GENOMIC DNA]</scope>
    <source>
        <strain evidence="10">DSM 18674 / JCM 14361 / 8.8.11</strain>
    </source>
</reference>
<evidence type="ECO:0000256" key="4">
    <source>
        <dbReference type="ARBA" id="ARBA00023015"/>
    </source>
</evidence>
<keyword evidence="4" id="KW-0805">Transcription regulation</keyword>
<sequence length="328" mass="35660">MYDTNVTANKDSVEQRGEQAAARSGRTDGAYERGFDEDVEQNDANTCPECGGRVTANVDETVCDDCGLVIDENKIDRGPQWTVDDEGNAAGRHVGRPNTVERHDRGIGTDIGYSPNGSESSVDSKKRSRLHRLRREHRRAKFDSKAERNRMKGFLEIRRMAGALGVPKSTRAQACQLFRTAQDEGLLCGRSIEAIAAGVLYAVCRINEHPRTIAELASVAVVSATRIENGYTVCNRELGLPVPPLAPEAYLPKVASEVDASRRTQRRARERLEAAETVATGGVHPGGVAAGALYLAGRETGERVTQGELAEAADVSRATVRARFQELE</sequence>
<dbReference type="Pfam" id="PF08271">
    <property type="entry name" value="Zn_Ribbon_TF"/>
    <property type="match status" value="1"/>
</dbReference>
<feature type="region of interest" description="Disordered" evidence="6">
    <location>
        <begin position="1"/>
        <end position="30"/>
    </location>
</feature>
<dbReference type="HOGENOM" id="CLU_043736_0_0_2"/>
<evidence type="ECO:0000256" key="6">
    <source>
        <dbReference type="SAM" id="MobiDB-lite"/>
    </source>
</evidence>
<feature type="compositionally biased region" description="Polar residues" evidence="6">
    <location>
        <begin position="1"/>
        <end position="10"/>
    </location>
</feature>
<evidence type="ECO:0000256" key="1">
    <source>
        <dbReference type="ARBA" id="ARBA00022737"/>
    </source>
</evidence>
<dbReference type="GO" id="GO:0017025">
    <property type="term" value="F:TBP-class protein binding"/>
    <property type="evidence" value="ECO:0007669"/>
    <property type="project" value="InterPro"/>
</dbReference>
<evidence type="ECO:0000256" key="3">
    <source>
        <dbReference type="ARBA" id="ARBA00022833"/>
    </source>
</evidence>
<dbReference type="PANTHER" id="PTHR11618:SF13">
    <property type="entry name" value="TRANSCRIPTION INITIATION FACTOR IIB"/>
    <property type="match status" value="1"/>
</dbReference>
<feature type="domain" description="Transcription factor TFIIB cyclin-like" evidence="7">
    <location>
        <begin position="245"/>
        <end position="327"/>
    </location>
</feature>
<dbReference type="PRINTS" id="PR00685">
    <property type="entry name" value="TIFACTORIIB"/>
</dbReference>
<organism evidence="9 10">
    <name type="scientific">Natronomonas moolapensis (strain DSM 18674 / CECT 7526 / JCM 14361 / 8.8.11)</name>
    <dbReference type="NCBI Taxonomy" id="268739"/>
    <lineage>
        <taxon>Archaea</taxon>
        <taxon>Methanobacteriati</taxon>
        <taxon>Methanobacteriota</taxon>
        <taxon>Stenosarchaea group</taxon>
        <taxon>Halobacteria</taxon>
        <taxon>Halobacteriales</taxon>
        <taxon>Natronomonadaceae</taxon>
        <taxon>Natronomonas</taxon>
    </lineage>
</organism>
<keyword evidence="1" id="KW-0677">Repeat</keyword>
<dbReference type="Pfam" id="PF00382">
    <property type="entry name" value="TFIIB"/>
    <property type="match status" value="2"/>
</dbReference>
<accession>M1Y2S8</accession>
<dbReference type="InterPro" id="IPR036915">
    <property type="entry name" value="Cyclin-like_sf"/>
</dbReference>
<dbReference type="Proteomes" id="UP000011867">
    <property type="component" value="Chromosome"/>
</dbReference>
<evidence type="ECO:0000256" key="5">
    <source>
        <dbReference type="ARBA" id="ARBA00023163"/>
    </source>
</evidence>
<evidence type="ECO:0000259" key="8">
    <source>
        <dbReference type="Pfam" id="PF08271"/>
    </source>
</evidence>
<feature type="compositionally biased region" description="Basic residues" evidence="6">
    <location>
        <begin position="126"/>
        <end position="140"/>
    </location>
</feature>
<dbReference type="STRING" id="268739.Nmlp_2668"/>
<feature type="domain" description="TFIIB-type" evidence="8">
    <location>
        <begin position="46"/>
        <end position="81"/>
    </location>
</feature>
<dbReference type="InterPro" id="IPR000812">
    <property type="entry name" value="TFIIB"/>
</dbReference>
<dbReference type="RefSeq" id="WP_015409593.1">
    <property type="nucleotide sequence ID" value="NC_020388.1"/>
</dbReference>
<evidence type="ECO:0000313" key="10">
    <source>
        <dbReference type="Proteomes" id="UP000011867"/>
    </source>
</evidence>
<evidence type="ECO:0000256" key="2">
    <source>
        <dbReference type="ARBA" id="ARBA00022771"/>
    </source>
</evidence>
<keyword evidence="5" id="KW-0804">Transcription</keyword>
<dbReference type="OrthoDB" id="7429at2157"/>
<dbReference type="GO" id="GO:0097550">
    <property type="term" value="C:transcription preinitiation complex"/>
    <property type="evidence" value="ECO:0007669"/>
    <property type="project" value="TreeGrafter"/>
</dbReference>
<protein>
    <submittedName>
        <fullName evidence="9">Transcription initiation factor TFB</fullName>
    </submittedName>
</protein>
<dbReference type="Gene3D" id="1.10.472.10">
    <property type="entry name" value="Cyclin-like"/>
    <property type="match status" value="1"/>
</dbReference>
<name>M1Y2S8_NATM8</name>
<dbReference type="GO" id="GO:0070897">
    <property type="term" value="P:transcription preinitiation complex assembly"/>
    <property type="evidence" value="ECO:0007669"/>
    <property type="project" value="InterPro"/>
</dbReference>
<keyword evidence="2" id="KW-0863">Zinc-finger</keyword>
<dbReference type="KEGG" id="nmo:Nmlp_2668"/>
<dbReference type="SUPFAM" id="SSF57783">
    <property type="entry name" value="Zinc beta-ribbon"/>
    <property type="match status" value="1"/>
</dbReference>
<keyword evidence="3" id="KW-0862">Zinc</keyword>
<dbReference type="EMBL" id="HF582854">
    <property type="protein sequence ID" value="CCQ36824.1"/>
    <property type="molecule type" value="Genomic_DNA"/>
</dbReference>
<evidence type="ECO:0000259" key="7">
    <source>
        <dbReference type="Pfam" id="PF00382"/>
    </source>
</evidence>
<dbReference type="SUPFAM" id="SSF47954">
    <property type="entry name" value="Cyclin-like"/>
    <property type="match status" value="2"/>
</dbReference>
<dbReference type="AlphaFoldDB" id="M1Y2S8"/>
<proteinExistence type="predicted"/>
<dbReference type="GeneID" id="14651448"/>
<dbReference type="InterPro" id="IPR013137">
    <property type="entry name" value="Znf_TFIIB"/>
</dbReference>
<keyword evidence="2" id="KW-0479">Metal-binding</keyword>
<dbReference type="Gene3D" id="1.10.472.170">
    <property type="match status" value="1"/>
</dbReference>
<evidence type="ECO:0000313" key="9">
    <source>
        <dbReference type="EMBL" id="CCQ36824.1"/>
    </source>
</evidence>
<dbReference type="InterPro" id="IPR013150">
    <property type="entry name" value="TFIIB_cyclin"/>
</dbReference>
<dbReference type="eggNOG" id="arCOG01981">
    <property type="taxonomic scope" value="Archaea"/>
</dbReference>
<dbReference type="GO" id="GO:0008270">
    <property type="term" value="F:zinc ion binding"/>
    <property type="evidence" value="ECO:0007669"/>
    <property type="project" value="UniProtKB-KW"/>
</dbReference>
<keyword evidence="10" id="KW-1185">Reference proteome</keyword>
<feature type="region of interest" description="Disordered" evidence="6">
    <location>
        <begin position="78"/>
        <end position="145"/>
    </location>
</feature>
<dbReference type="PANTHER" id="PTHR11618">
    <property type="entry name" value="TRANSCRIPTION INITIATION FACTOR IIB-RELATED"/>
    <property type="match status" value="1"/>
</dbReference>
<feature type="domain" description="Transcription factor TFIIB cyclin-like" evidence="7">
    <location>
        <begin position="150"/>
        <end position="233"/>
    </location>
</feature>
<gene>
    <name evidence="9" type="primary">tfbA6</name>
    <name evidence="9" type="ordered locus">Nmlp_2668</name>
</gene>